<proteinExistence type="predicted"/>
<dbReference type="Pfam" id="PF12696">
    <property type="entry name" value="TraG-D_C"/>
    <property type="match status" value="1"/>
</dbReference>
<keyword evidence="1" id="KW-0472">Membrane</keyword>
<keyword evidence="1" id="KW-1133">Transmembrane helix</keyword>
<protein>
    <recommendedName>
        <fullName evidence="2">TraD/TraG TraM recognition site domain-containing protein</fullName>
    </recommendedName>
</protein>
<sequence length="660" mass="76691">MRNQNNQYQRPQKSREEIEQGNQRFMEIALPLLLIIVVFLVLPLFVIALFMLIPLSLVGKKTRRLIALTSAIVFGYFIYKEPSQLFGYYGTLQANIGLDIQWINSILTAVFNEIPTANGFTYLLYVIGSIVVAFPLVEYKEYKKRLRVDTKEQEIDKFYDSDKYKKTKANRLKANEQLQKKWRKNPKDKMLVGINEHGNPMYMNFKELNQHAFVSATTGGGKTVLLMSFVEYAVMKNYPILFIDGKGSASTVNEFERINNDYGRDVTVFGDNYNVTYNPIKYGNSQVIVDKLRQLVETESVYYSNINDLLIQNLIMFIDDYGFKRDLKTFAYYLDSEKVKDVLNNDYEKKTVEVEVEEEDDDEVQEDDDNEFDLLDGIEEKPTKQKIKRTEKREVREKTERSKKFYERFFTNYADSKEGEEYLFIHGSSVRTEIIKITESDLGHLFEETENSVDLIDVSRNKKSVFVSFDGTIYEKFIEKTARFMILDINYLVSVRNKQLEDVGNDPFLAIYDEFAVYATEKIIDTVNKSREADFHCVISTQTIHDLTAIDSTFTDRILANTNTYFVGQVNEDTEVDKWTKTFGVYKDQEITTVTERGTKSKLNRKEERGDRGTARGVQRFLIEPQRLRNLSTGQFAVKRKASGIEAEPEIIYARNPLVK</sequence>
<accession>A0ABP7E470</accession>
<gene>
    <name evidence="3" type="ORF">GCM10022378_00140</name>
</gene>
<dbReference type="RefSeq" id="WP_344700578.1">
    <property type="nucleotide sequence ID" value="NZ_BAABCK010000001.1"/>
</dbReference>
<feature type="transmembrane region" description="Helical" evidence="1">
    <location>
        <begin position="119"/>
        <end position="137"/>
    </location>
</feature>
<feature type="domain" description="TraD/TraG TraM recognition site" evidence="2">
    <location>
        <begin position="507"/>
        <end position="631"/>
    </location>
</feature>
<dbReference type="Gene3D" id="3.40.50.300">
    <property type="entry name" value="P-loop containing nucleotide triphosphate hydrolases"/>
    <property type="match status" value="2"/>
</dbReference>
<dbReference type="InterPro" id="IPR051162">
    <property type="entry name" value="T4SS_component"/>
</dbReference>
<dbReference type="PANTHER" id="PTHR30121:SF6">
    <property type="entry name" value="SLR6007 PROTEIN"/>
    <property type="match status" value="1"/>
</dbReference>
<evidence type="ECO:0000313" key="3">
    <source>
        <dbReference type="EMBL" id="GAA3713219.1"/>
    </source>
</evidence>
<evidence type="ECO:0000256" key="1">
    <source>
        <dbReference type="SAM" id="Phobius"/>
    </source>
</evidence>
<reference evidence="4" key="1">
    <citation type="journal article" date="2019" name="Int. J. Syst. Evol. Microbiol.">
        <title>The Global Catalogue of Microorganisms (GCM) 10K type strain sequencing project: providing services to taxonomists for standard genome sequencing and annotation.</title>
        <authorList>
            <consortium name="The Broad Institute Genomics Platform"/>
            <consortium name="The Broad Institute Genome Sequencing Center for Infectious Disease"/>
            <person name="Wu L."/>
            <person name="Ma J."/>
        </authorList>
    </citation>
    <scope>NUCLEOTIDE SEQUENCE [LARGE SCALE GENOMIC DNA]</scope>
    <source>
        <strain evidence="4">JCM 16981</strain>
    </source>
</reference>
<dbReference type="Proteomes" id="UP001500920">
    <property type="component" value="Unassembled WGS sequence"/>
</dbReference>
<dbReference type="SUPFAM" id="SSF52540">
    <property type="entry name" value="P-loop containing nucleoside triphosphate hydrolases"/>
    <property type="match status" value="1"/>
</dbReference>
<feature type="transmembrane region" description="Helical" evidence="1">
    <location>
        <begin position="28"/>
        <end position="52"/>
    </location>
</feature>
<dbReference type="InterPro" id="IPR032689">
    <property type="entry name" value="TraG-D_C"/>
</dbReference>
<dbReference type="EMBL" id="BAABCK010000001">
    <property type="protein sequence ID" value="GAA3713219.1"/>
    <property type="molecule type" value="Genomic_DNA"/>
</dbReference>
<evidence type="ECO:0000259" key="2">
    <source>
        <dbReference type="Pfam" id="PF12696"/>
    </source>
</evidence>
<dbReference type="PANTHER" id="PTHR30121">
    <property type="entry name" value="UNCHARACTERIZED PROTEIN YJGR-RELATED"/>
    <property type="match status" value="1"/>
</dbReference>
<feature type="transmembrane region" description="Helical" evidence="1">
    <location>
        <begin position="64"/>
        <end position="79"/>
    </location>
</feature>
<dbReference type="InterPro" id="IPR027417">
    <property type="entry name" value="P-loop_NTPase"/>
</dbReference>
<evidence type="ECO:0000313" key="4">
    <source>
        <dbReference type="Proteomes" id="UP001500920"/>
    </source>
</evidence>
<name>A0ABP7E470_9STAP</name>
<organism evidence="3 4">
    <name type="scientific">Salinicoccus jeotgali</name>
    <dbReference type="NCBI Taxonomy" id="381634"/>
    <lineage>
        <taxon>Bacteria</taxon>
        <taxon>Bacillati</taxon>
        <taxon>Bacillota</taxon>
        <taxon>Bacilli</taxon>
        <taxon>Bacillales</taxon>
        <taxon>Staphylococcaceae</taxon>
        <taxon>Salinicoccus</taxon>
    </lineage>
</organism>
<comment type="caution">
    <text evidence="3">The sequence shown here is derived from an EMBL/GenBank/DDBJ whole genome shotgun (WGS) entry which is preliminary data.</text>
</comment>
<keyword evidence="4" id="KW-1185">Reference proteome</keyword>
<keyword evidence="1" id="KW-0812">Transmembrane</keyword>